<dbReference type="Proteomes" id="UP000221860">
    <property type="component" value="Unassembled WGS sequence"/>
</dbReference>
<reference evidence="2 3" key="1">
    <citation type="submission" date="2017-08" db="EMBL/GenBank/DDBJ databases">
        <title>Draft Genome Sequence of Loktanella cinnabarina Strain XM1, Isolated from Coastal Surface Water.</title>
        <authorList>
            <person name="Ma R."/>
            <person name="Wang J."/>
            <person name="Wang Q."/>
            <person name="Ma Z."/>
            <person name="Li J."/>
            <person name="Chen L."/>
        </authorList>
    </citation>
    <scope>NUCLEOTIDE SEQUENCE [LARGE SCALE GENOMIC DNA]</scope>
    <source>
        <strain evidence="2 3">XM1</strain>
    </source>
</reference>
<dbReference type="InterPro" id="IPR011049">
    <property type="entry name" value="Serralysin-like_metalloprot_C"/>
</dbReference>
<sequence length="658" mass="70822">MSGARPAPAWRAPAALLLWLALAMAAMAGAAMGRGAAAEPAAEPAPVLGMNLAPISDWSTEHPFLDLMKSSRPWLGHLPGRWGGVEPEALLAAGHVDAGGHLLSIPPEVEHVGTLILTDQPEAAVSLAGRYVLRHEGRGEISVGGRAQEVSRAPGEIRFDYTPGHGAVEIEIAAIDAQDPLRDISVVREDRLSHAAAGALFNPDWLARVSRLRLLRVMDWMGTNGSKAQHWQDRPRPADQRWTEAVPAEVLARLANEIGADLWVTLPHLADDAYVRGFARLMYEALDPRLRIHAEWSNEVWNFGFRQAKWAEEQAAARWGEAAPGDAWMQVAGRRAAQVADIWAEVFGAQAEARLVRVIGVQTGWRGLEAAALEAPLAVAEGARPPAQSFDAYAVTGYVGHDVARDDDLPGLRRALARGTAAERVLEMLRADAADLTGRFWPHHARVAARHGLRLVMYEAGPHMAAGAAGREDDAITDFLAEISHAPEVAALVEALFESWTALGGTQVTAYHDIGWPSRWGSWGALRHIDDDTPRWQSLMRYNRSGADWESRAPGSFEDGVTLRGGAAAERLVGTPEEDLLLAGGGNDIVLAGPGDRVDGGAGYDRLVLPEALRGAPVAWQGARLAIGQGRGRILVAGIEEIAYGTDMQAQPVPERPR</sequence>
<evidence type="ECO:0000256" key="1">
    <source>
        <dbReference type="SAM" id="SignalP"/>
    </source>
</evidence>
<dbReference type="Gene3D" id="2.150.10.10">
    <property type="entry name" value="Serralysin-like metalloprotease, C-terminal"/>
    <property type="match status" value="1"/>
</dbReference>
<dbReference type="EMBL" id="NQWH01000011">
    <property type="protein sequence ID" value="PHP27768.1"/>
    <property type="molecule type" value="Genomic_DNA"/>
</dbReference>
<evidence type="ECO:0000313" key="2">
    <source>
        <dbReference type="EMBL" id="PHP27768.1"/>
    </source>
</evidence>
<dbReference type="OrthoDB" id="7783360at2"/>
<comment type="caution">
    <text evidence="2">The sequence shown here is derived from an EMBL/GenBank/DDBJ whole genome shotgun (WGS) entry which is preliminary data.</text>
</comment>
<feature type="signal peptide" evidence="1">
    <location>
        <begin position="1"/>
        <end position="28"/>
    </location>
</feature>
<evidence type="ECO:0008006" key="4">
    <source>
        <dbReference type="Google" id="ProtNLM"/>
    </source>
</evidence>
<proteinExistence type="predicted"/>
<gene>
    <name evidence="2" type="ORF">CJ301_08820</name>
</gene>
<name>A0A2G1MGA3_9RHOB</name>
<dbReference type="GO" id="GO:0005509">
    <property type="term" value="F:calcium ion binding"/>
    <property type="evidence" value="ECO:0007669"/>
    <property type="project" value="InterPro"/>
</dbReference>
<keyword evidence="3" id="KW-1185">Reference proteome</keyword>
<dbReference type="AlphaFoldDB" id="A0A2G1MGA3"/>
<dbReference type="RefSeq" id="WP_099276455.1">
    <property type="nucleotide sequence ID" value="NZ_KZ304957.1"/>
</dbReference>
<evidence type="ECO:0000313" key="3">
    <source>
        <dbReference type="Proteomes" id="UP000221860"/>
    </source>
</evidence>
<protein>
    <recommendedName>
        <fullName evidence="4">Type I secretion protein</fullName>
    </recommendedName>
</protein>
<organism evidence="2 3">
    <name type="scientific">Limimaricola cinnabarinus</name>
    <dbReference type="NCBI Taxonomy" id="1125964"/>
    <lineage>
        <taxon>Bacteria</taxon>
        <taxon>Pseudomonadati</taxon>
        <taxon>Pseudomonadota</taxon>
        <taxon>Alphaproteobacteria</taxon>
        <taxon>Rhodobacterales</taxon>
        <taxon>Paracoccaceae</taxon>
        <taxon>Limimaricola</taxon>
    </lineage>
</organism>
<feature type="chain" id="PRO_5013639216" description="Type I secretion protein" evidence="1">
    <location>
        <begin position="29"/>
        <end position="658"/>
    </location>
</feature>
<dbReference type="SUPFAM" id="SSF51120">
    <property type="entry name" value="beta-Roll"/>
    <property type="match status" value="1"/>
</dbReference>
<dbReference type="Pfam" id="PF00353">
    <property type="entry name" value="HemolysinCabind"/>
    <property type="match status" value="1"/>
</dbReference>
<dbReference type="InterPro" id="IPR001343">
    <property type="entry name" value="Hemolysn_Ca-bd"/>
</dbReference>
<accession>A0A2G1MGA3</accession>
<keyword evidence="1" id="KW-0732">Signal</keyword>